<dbReference type="KEGG" id="mpq:ABA45_07925"/>
<feature type="transmembrane region" description="Helical" evidence="1">
    <location>
        <begin position="40"/>
        <end position="58"/>
    </location>
</feature>
<keyword evidence="1" id="KW-0812">Transmembrane</keyword>
<feature type="chain" id="PRO_5005206604" description="Urease accessory protein UreJ" evidence="2">
    <location>
        <begin position="17"/>
        <end position="198"/>
    </location>
</feature>
<feature type="signal peptide" evidence="2">
    <location>
        <begin position="1"/>
        <end position="16"/>
    </location>
</feature>
<dbReference type="PATRIC" id="fig|330734.3.peg.1666"/>
<feature type="transmembrane region" description="Helical" evidence="1">
    <location>
        <begin position="142"/>
        <end position="163"/>
    </location>
</feature>
<dbReference type="Pfam" id="PF04955">
    <property type="entry name" value="HupE_UreJ"/>
    <property type="match status" value="1"/>
</dbReference>
<dbReference type="Proteomes" id="UP000036406">
    <property type="component" value="Chromosome"/>
</dbReference>
<evidence type="ECO:0000256" key="2">
    <source>
        <dbReference type="SAM" id="SignalP"/>
    </source>
</evidence>
<dbReference type="STRING" id="330734.ABA45_07925"/>
<name>A0A0H4IHA6_9GAMM</name>
<dbReference type="InterPro" id="IPR007038">
    <property type="entry name" value="HupE_UreJ"/>
</dbReference>
<dbReference type="EMBL" id="CP011494">
    <property type="protein sequence ID" value="AKO54257.1"/>
    <property type="molecule type" value="Genomic_DNA"/>
</dbReference>
<feature type="transmembrane region" description="Helical" evidence="1">
    <location>
        <begin position="175"/>
        <end position="196"/>
    </location>
</feature>
<gene>
    <name evidence="3" type="ORF">ABA45_07925</name>
</gene>
<protein>
    <recommendedName>
        <fullName evidence="5">Urease accessory protein UreJ</fullName>
    </recommendedName>
</protein>
<accession>A0A0H4IHA6</accession>
<evidence type="ECO:0000313" key="3">
    <source>
        <dbReference type="EMBL" id="AKO54257.1"/>
    </source>
</evidence>
<feature type="transmembrane region" description="Helical" evidence="1">
    <location>
        <begin position="114"/>
        <end position="136"/>
    </location>
</feature>
<evidence type="ECO:0008006" key="5">
    <source>
        <dbReference type="Google" id="ProtNLM"/>
    </source>
</evidence>
<feature type="transmembrane region" description="Helical" evidence="1">
    <location>
        <begin position="89"/>
        <end position="107"/>
    </location>
</feature>
<feature type="transmembrane region" description="Helical" evidence="1">
    <location>
        <begin position="65"/>
        <end position="83"/>
    </location>
</feature>
<dbReference type="AlphaFoldDB" id="A0A0H4IHA6"/>
<evidence type="ECO:0000256" key="1">
    <source>
        <dbReference type="SAM" id="Phobius"/>
    </source>
</evidence>
<keyword evidence="4" id="KW-1185">Reference proteome</keyword>
<evidence type="ECO:0000313" key="4">
    <source>
        <dbReference type="Proteomes" id="UP000036406"/>
    </source>
</evidence>
<organism evidence="3 4">
    <name type="scientific">Marinobacter psychrophilus</name>
    <dbReference type="NCBI Taxonomy" id="330734"/>
    <lineage>
        <taxon>Bacteria</taxon>
        <taxon>Pseudomonadati</taxon>
        <taxon>Pseudomonadota</taxon>
        <taxon>Gammaproteobacteria</taxon>
        <taxon>Pseudomonadales</taxon>
        <taxon>Marinobacteraceae</taxon>
        <taxon>Marinobacter</taxon>
    </lineage>
</organism>
<keyword evidence="2" id="KW-0732">Signal</keyword>
<reference evidence="3 4" key="1">
    <citation type="submission" date="2015-05" db="EMBL/GenBank/DDBJ databases">
        <title>Complete genome of Marinobacter psychrophilus strain 20041T isolated from sea-ice of the Canadian Basin.</title>
        <authorList>
            <person name="Song L."/>
            <person name="Ren L."/>
            <person name="Yu Y."/>
            <person name="Wang X."/>
        </authorList>
    </citation>
    <scope>NUCLEOTIDE SEQUENCE [LARGE SCALE GENOMIC DNA]</scope>
    <source>
        <strain evidence="3 4">20041</strain>
    </source>
</reference>
<proteinExistence type="predicted"/>
<keyword evidence="1" id="KW-0472">Membrane</keyword>
<sequence>MSVSVLLFFVSTAAFAHHPMQGEMPTSYIQGLLSGLAHPIIGADHLAFVIGVGIVFGLGVTRPIISSTAMLIALAVGTLLSWYGIILPFIETIVALTVIAIAATVVFKLQIMGFVTWAIAAAAFCHGQAFGVAIIGAEPTPLVTYLIGLSIVQIAMASIIYYLTKKIAARSATQLRILTAGGGVALGIAGVLFMTLSV</sequence>
<keyword evidence="1" id="KW-1133">Transmembrane helix</keyword>